<feature type="domain" description="FAD/NAD(P)-binding" evidence="1">
    <location>
        <begin position="5"/>
        <end position="43"/>
    </location>
</feature>
<evidence type="ECO:0000259" key="1">
    <source>
        <dbReference type="Pfam" id="PF07992"/>
    </source>
</evidence>
<dbReference type="Pfam" id="PF07992">
    <property type="entry name" value="Pyr_redox_2"/>
    <property type="match status" value="1"/>
</dbReference>
<dbReference type="PANTHER" id="PTHR43747:SF1">
    <property type="entry name" value="SLR1998 PROTEIN"/>
    <property type="match status" value="1"/>
</dbReference>
<accession>A0AAN1WGT7</accession>
<dbReference type="Proteomes" id="UP001320119">
    <property type="component" value="Chromosome"/>
</dbReference>
<keyword evidence="3" id="KW-1185">Reference proteome</keyword>
<dbReference type="PRINTS" id="PR00420">
    <property type="entry name" value="RNGMNOXGNASE"/>
</dbReference>
<dbReference type="InterPro" id="IPR023753">
    <property type="entry name" value="FAD/NAD-binding_dom"/>
</dbReference>
<dbReference type="GO" id="GO:0016491">
    <property type="term" value="F:oxidoreductase activity"/>
    <property type="evidence" value="ECO:0007669"/>
    <property type="project" value="InterPro"/>
</dbReference>
<dbReference type="InterPro" id="IPR036188">
    <property type="entry name" value="FAD/NAD-bd_sf"/>
</dbReference>
<evidence type="ECO:0000313" key="2">
    <source>
        <dbReference type="EMBL" id="BCD97342.1"/>
    </source>
</evidence>
<dbReference type="InterPro" id="IPR050816">
    <property type="entry name" value="Flavin-dep_Halogenase_NPB"/>
</dbReference>
<dbReference type="KEGG" id="marq:MARGE09_P1543"/>
<dbReference type="EMBL" id="AP023086">
    <property type="protein sequence ID" value="BCD97342.1"/>
    <property type="molecule type" value="Genomic_DNA"/>
</dbReference>
<dbReference type="AlphaFoldDB" id="A0AAN1WGT7"/>
<dbReference type="Gene3D" id="3.50.50.60">
    <property type="entry name" value="FAD/NAD(P)-binding domain"/>
    <property type="match status" value="1"/>
</dbReference>
<proteinExistence type="predicted"/>
<organism evidence="2 3">
    <name type="scientific">Marinagarivorans cellulosilyticus</name>
    <dbReference type="NCBI Taxonomy" id="2721545"/>
    <lineage>
        <taxon>Bacteria</taxon>
        <taxon>Pseudomonadati</taxon>
        <taxon>Pseudomonadota</taxon>
        <taxon>Gammaproteobacteria</taxon>
        <taxon>Cellvibrionales</taxon>
        <taxon>Cellvibrionaceae</taxon>
        <taxon>Marinagarivorans</taxon>
    </lineage>
</organism>
<reference evidence="2 3" key="1">
    <citation type="journal article" date="2022" name="IScience">
        <title>An ultrasensitive nanofiber-based assay for enzymatic hydrolysis and deep-sea microbial degradation of cellulose.</title>
        <authorList>
            <person name="Tsudome M."/>
            <person name="Tachioka M."/>
            <person name="Miyazaki M."/>
            <person name="Uchimura K."/>
            <person name="Tsuda M."/>
            <person name="Takaki Y."/>
            <person name="Deguchi S."/>
        </authorList>
    </citation>
    <scope>NUCLEOTIDE SEQUENCE [LARGE SCALE GENOMIC DNA]</scope>
    <source>
        <strain evidence="2 3">GE09</strain>
    </source>
</reference>
<sequence>MPDVQVVVIGGGPAGAAAAISARQYGLSVTLIEQQAFPRHRPGESLHPGVEPVLLQLGLTPEWLSRFSRFSGHWQEVGGDRHFQPFGRDAAGPWQGFHIPRAALDQKLLQVAAELGAVVIQPCKASAISPLANGYSIHTVAHGDITADIVIDASGARHWLSRQFNHAVTPYSQPLYARYGYVKHDSQAGYAPCFKADANRWLWTAAINNEQLHWTQLAFSGSPADFTFIENKVFPSKAKKIPIHLLKQPPVELNNTQTIGAIRGADVTWRKAEQCAGRAFFKVGDAGFVLDPASSHGVLKALMSGIYAAYMGSQLLQGRLSAEQTQECYQVWMDEHFNSDKKVLSDFYAGLSAIGHL</sequence>
<protein>
    <recommendedName>
        <fullName evidence="1">FAD/NAD(P)-binding domain-containing protein</fullName>
    </recommendedName>
</protein>
<dbReference type="RefSeq" id="WP_236986814.1">
    <property type="nucleotide sequence ID" value="NZ_AP023086.1"/>
</dbReference>
<dbReference type="SUPFAM" id="SSF51905">
    <property type="entry name" value="FAD/NAD(P)-binding domain"/>
    <property type="match status" value="1"/>
</dbReference>
<name>A0AAN1WGT7_9GAMM</name>
<gene>
    <name evidence="2" type="ORF">MARGE09_P1543</name>
</gene>
<dbReference type="PANTHER" id="PTHR43747">
    <property type="entry name" value="FAD-BINDING PROTEIN"/>
    <property type="match status" value="1"/>
</dbReference>
<evidence type="ECO:0000313" key="3">
    <source>
        <dbReference type="Proteomes" id="UP001320119"/>
    </source>
</evidence>